<dbReference type="VEuPathDB" id="MicrosporidiaDB:AEWQ_110040"/>
<evidence type="ECO:0000256" key="2">
    <source>
        <dbReference type="SAM" id="Phobius"/>
    </source>
</evidence>
<proteinExistence type="inferred from homology"/>
<comment type="similarity">
    <text evidence="1">Belongs to the UPF0328 family.</text>
</comment>
<feature type="transmembrane region" description="Helical" evidence="2">
    <location>
        <begin position="181"/>
        <end position="198"/>
    </location>
</feature>
<dbReference type="Pfam" id="PF09591">
    <property type="entry name" value="DUF2463"/>
    <property type="match status" value="1"/>
</dbReference>
<dbReference type="AlphaFoldDB" id="M1KB77"/>
<feature type="transmembrane region" description="Helical" evidence="2">
    <location>
        <begin position="124"/>
        <end position="144"/>
    </location>
</feature>
<dbReference type="VEuPathDB" id="MicrosporidiaDB:M970_110040"/>
<keyword evidence="2" id="KW-0812">Transmembrane</keyword>
<sequence length="268" mass="30518">MNTFSPQQHTENRLRWSPALKGLPPLVSIAFPALIYLIFGKDRFEENPFLKFITLLLPLSYSAAHHLFLVHTSWNRSNKPEGILHSISYYTLNLLLLTFATISILSIIAFPFDEWEGDDSYYCSIILPSFFMPSVYLLSTSCCLVPGRIGFTDTGINVPIGMSILLCPAVSFVLVCKESEYHLLPAILFPILILIRLFKEKCFPSEKNALPTAPWRTAIFVFILILSIFIYTLMARVFVISLYDYLSRTVFYSNTAPVLRPDRTLSLL</sequence>
<feature type="transmembrane region" description="Helical" evidence="2">
    <location>
        <begin position="90"/>
        <end position="112"/>
    </location>
</feature>
<dbReference type="InterPro" id="IPR019081">
    <property type="entry name" value="UPF0328"/>
</dbReference>
<feature type="transmembrane region" description="Helical" evidence="2">
    <location>
        <begin position="219"/>
        <end position="243"/>
    </location>
</feature>
<evidence type="ECO:0000256" key="1">
    <source>
        <dbReference type="ARBA" id="ARBA00010346"/>
    </source>
</evidence>
<dbReference type="EMBL" id="KC513628">
    <property type="protein sequence ID" value="AGE96622.1"/>
    <property type="molecule type" value="Genomic_DNA"/>
</dbReference>
<feature type="transmembrane region" description="Helical" evidence="2">
    <location>
        <begin position="156"/>
        <end position="175"/>
    </location>
</feature>
<dbReference type="VEuPathDB" id="MicrosporidiaDB:ECU05_1640"/>
<feature type="transmembrane region" description="Helical" evidence="2">
    <location>
        <begin position="20"/>
        <end position="39"/>
    </location>
</feature>
<dbReference type="VEuPathDB" id="MicrosporidiaDB:AEWD_110040"/>
<dbReference type="VEuPathDB" id="MicrosporidiaDB:AEWR_110040"/>
<evidence type="ECO:0000313" key="3">
    <source>
        <dbReference type="EMBL" id="AGE96622.1"/>
    </source>
</evidence>
<reference evidence="3" key="1">
    <citation type="journal article" date="2013" name="Eukaryot. Cell">
        <title>Extremely Reduced Levels of Heterozygosity in the Vertebrate Pathogen Encephalitozoon cuniculi.</title>
        <authorList>
            <person name="Selman M."/>
            <person name="Sak B."/>
            <person name="Kvac M."/>
            <person name="Farinelli L."/>
            <person name="Weiss L.M."/>
            <person name="Corradi N."/>
        </authorList>
    </citation>
    <scope>NUCLEOTIDE SEQUENCE</scope>
</reference>
<organism evidence="3">
    <name type="scientific">Encephalitozoon cuniculi</name>
    <name type="common">Microsporidian parasite</name>
    <dbReference type="NCBI Taxonomy" id="6035"/>
    <lineage>
        <taxon>Eukaryota</taxon>
        <taxon>Fungi</taxon>
        <taxon>Fungi incertae sedis</taxon>
        <taxon>Microsporidia</taxon>
        <taxon>Unikaryonidae</taxon>
        <taxon>Encephalitozoon</taxon>
    </lineage>
</organism>
<accession>M1KB77</accession>
<keyword evidence="2" id="KW-1133">Transmembrane helix</keyword>
<gene>
    <name evidence="3" type="ORF">ECU11_0090</name>
</gene>
<protein>
    <submittedName>
        <fullName evidence="3">Uncharacterized protein</fullName>
    </submittedName>
</protein>
<name>M1KB77_ENCCN</name>
<feature type="transmembrane region" description="Helical" evidence="2">
    <location>
        <begin position="51"/>
        <end position="70"/>
    </location>
</feature>
<keyword evidence="2" id="KW-0472">Membrane</keyword>